<sequence length="525" mass="57422">MTTSILPVVLLGLFDRSSDDGDDIDRIADRLGASPSATDVERRLDSLGQSIDRIVSAADLPDSQEPSPDSDPVSKAESLRRAIETDRIRIEEATPGRAGGRDGAATEAETVRQAARSVSRDVRPSASVSGRLLDQLAGARRASESQIEETLQEALDRLDEHERASDVVDRTDGIDSVAELAERRRSQSRRRRREESDRDRLREAVSELLTAVDVEVTEDDDLDRRVREATRKVRERESGFDADPNAGSFDRGAKPEAARFDAAATADSGRGTDEDAVTGAGGDAVTGADEDADEDVRTAVRRARESATPRSREARDLFEALEAGRTDPAADALETAATRLDEMATARSMLDSVSPGDVSELATSIDDRLADHDGPVADRLAERVEELESRLDRIDETNRVLLFAAHEELTFYDRQLLATLDSADDSGNGAATDAEAVSERVSSLRERRETIETDYVEERSDHNHSIPLYFLSIADTYLTEAEDRLDAGRPERAAGICAVTEAVIDHVEGLYDQNQYSVMLRSLRG</sequence>
<feature type="region of interest" description="Disordered" evidence="2">
    <location>
        <begin position="230"/>
        <end position="297"/>
    </location>
</feature>
<feature type="region of interest" description="Disordered" evidence="2">
    <location>
        <begin position="179"/>
        <end position="201"/>
    </location>
</feature>
<reference evidence="4" key="1">
    <citation type="submission" date="2016-10" db="EMBL/GenBank/DDBJ databases">
        <authorList>
            <person name="Varghese N."/>
            <person name="Submissions S."/>
        </authorList>
    </citation>
    <scope>NUCLEOTIDE SEQUENCE [LARGE SCALE GENOMIC DNA]</scope>
    <source>
        <strain evidence="4">DC30,IBRC 10041,KCTC 4046</strain>
    </source>
</reference>
<proteinExistence type="predicted"/>
<evidence type="ECO:0000256" key="2">
    <source>
        <dbReference type="SAM" id="MobiDB-lite"/>
    </source>
</evidence>
<feature type="coiled-coil region" evidence="1">
    <location>
        <begin position="133"/>
        <end position="164"/>
    </location>
</feature>
<dbReference type="AlphaFoldDB" id="A0A1H3MRC1"/>
<evidence type="ECO:0000313" key="3">
    <source>
        <dbReference type="EMBL" id="SDY79044.1"/>
    </source>
</evidence>
<feature type="region of interest" description="Disordered" evidence="2">
    <location>
        <begin position="58"/>
        <end position="79"/>
    </location>
</feature>
<name>A0A1H3MRC1_9EURY</name>
<dbReference type="Proteomes" id="UP000199079">
    <property type="component" value="Unassembled WGS sequence"/>
</dbReference>
<feature type="region of interest" description="Disordered" evidence="2">
    <location>
        <begin position="92"/>
        <end position="127"/>
    </location>
</feature>
<keyword evidence="4" id="KW-1185">Reference proteome</keyword>
<keyword evidence="1" id="KW-0175">Coiled coil</keyword>
<feature type="compositionally biased region" description="Basic and acidic residues" evidence="2">
    <location>
        <begin position="230"/>
        <end position="239"/>
    </location>
</feature>
<dbReference type="EMBL" id="FNPC01000010">
    <property type="protein sequence ID" value="SDY79044.1"/>
    <property type="molecule type" value="Genomic_DNA"/>
</dbReference>
<dbReference type="OrthoDB" id="342178at2157"/>
<feature type="compositionally biased region" description="Low complexity" evidence="2">
    <location>
        <begin position="59"/>
        <end position="71"/>
    </location>
</feature>
<organism evidence="3 4">
    <name type="scientific">Halopenitus persicus</name>
    <dbReference type="NCBI Taxonomy" id="1048396"/>
    <lineage>
        <taxon>Archaea</taxon>
        <taxon>Methanobacteriati</taxon>
        <taxon>Methanobacteriota</taxon>
        <taxon>Stenosarchaea group</taxon>
        <taxon>Halobacteria</taxon>
        <taxon>Halobacteriales</taxon>
        <taxon>Haloferacaceae</taxon>
        <taxon>Halopenitus</taxon>
    </lineage>
</organism>
<evidence type="ECO:0000313" key="4">
    <source>
        <dbReference type="Proteomes" id="UP000199079"/>
    </source>
</evidence>
<protein>
    <submittedName>
        <fullName evidence="3">Uncharacterized protein</fullName>
    </submittedName>
</protein>
<feature type="region of interest" description="Disordered" evidence="2">
    <location>
        <begin position="424"/>
        <end position="444"/>
    </location>
</feature>
<dbReference type="RefSeq" id="WP_092734422.1">
    <property type="nucleotide sequence ID" value="NZ_FNPC01000010.1"/>
</dbReference>
<gene>
    <name evidence="3" type="ORF">SAMN05216564_11049</name>
</gene>
<evidence type="ECO:0000256" key="1">
    <source>
        <dbReference type="SAM" id="Coils"/>
    </source>
</evidence>
<accession>A0A1H3MRC1</accession>